<dbReference type="AlphaFoldDB" id="A0A5E7T3Q9"/>
<keyword evidence="1" id="KW-0812">Transmembrane</keyword>
<protein>
    <submittedName>
        <fullName evidence="2">Uncharacterized protein</fullName>
    </submittedName>
</protein>
<dbReference type="Proteomes" id="UP000412311">
    <property type="component" value="Unassembled WGS sequence"/>
</dbReference>
<reference evidence="2 3" key="1">
    <citation type="submission" date="2019-09" db="EMBL/GenBank/DDBJ databases">
        <authorList>
            <person name="Chandra G."/>
            <person name="Truman W A."/>
        </authorList>
    </citation>
    <scope>NUCLEOTIDE SEQUENCE [LARGE SCALE GENOMIC DNA]</scope>
    <source>
        <strain evidence="2">PS925</strain>
    </source>
</reference>
<sequence>MFCVEAEMKTPRSSLIGAFFYCLLAGYAAIDNLSLFIALFSS</sequence>
<feature type="transmembrane region" description="Helical" evidence="1">
    <location>
        <begin position="18"/>
        <end position="40"/>
    </location>
</feature>
<keyword evidence="1" id="KW-0472">Membrane</keyword>
<evidence type="ECO:0000256" key="1">
    <source>
        <dbReference type="SAM" id="Phobius"/>
    </source>
</evidence>
<gene>
    <name evidence="2" type="ORF">PS925_01602</name>
</gene>
<evidence type="ECO:0000313" key="3">
    <source>
        <dbReference type="Proteomes" id="UP000412311"/>
    </source>
</evidence>
<dbReference type="EMBL" id="CABVJG010000004">
    <property type="protein sequence ID" value="VVP93386.1"/>
    <property type="molecule type" value="Genomic_DNA"/>
</dbReference>
<keyword evidence="1" id="KW-1133">Transmembrane helix</keyword>
<accession>A0A5E7T3Q9</accession>
<proteinExistence type="predicted"/>
<name>A0A5E7T3Q9_PSEFL</name>
<organism evidence="2 3">
    <name type="scientific">Pseudomonas fluorescens</name>
    <dbReference type="NCBI Taxonomy" id="294"/>
    <lineage>
        <taxon>Bacteria</taxon>
        <taxon>Pseudomonadati</taxon>
        <taxon>Pseudomonadota</taxon>
        <taxon>Gammaproteobacteria</taxon>
        <taxon>Pseudomonadales</taxon>
        <taxon>Pseudomonadaceae</taxon>
        <taxon>Pseudomonas</taxon>
    </lineage>
</organism>
<evidence type="ECO:0000313" key="2">
    <source>
        <dbReference type="EMBL" id="VVP93386.1"/>
    </source>
</evidence>